<evidence type="ECO:0000313" key="4">
    <source>
        <dbReference type="EMBL" id="RQW94738.1"/>
    </source>
</evidence>
<reference evidence="4 5" key="1">
    <citation type="submission" date="2018-05" db="EMBL/GenBank/DDBJ databases">
        <title>Micromonospora from Atacama Desert.</title>
        <authorList>
            <person name="Carro L."/>
            <person name="Goodfellow M."/>
            <person name="Klenk H.-P."/>
        </authorList>
    </citation>
    <scope>NUCLEOTIDE SEQUENCE [LARGE SCALE GENOMIC DNA]</scope>
    <source>
        <strain evidence="4 5">LB41</strain>
    </source>
</reference>
<evidence type="ECO:0000259" key="3">
    <source>
        <dbReference type="Pfam" id="PF00496"/>
    </source>
</evidence>
<name>A0ABX9Y976_MICCH</name>
<dbReference type="EMBL" id="QGTA01000145">
    <property type="protein sequence ID" value="RQW94738.1"/>
    <property type="molecule type" value="Genomic_DNA"/>
</dbReference>
<dbReference type="InterPro" id="IPR030678">
    <property type="entry name" value="Peptide/Ni-bd"/>
</dbReference>
<feature type="domain" description="Solute-binding protein family 5" evidence="3">
    <location>
        <begin position="124"/>
        <end position="474"/>
    </location>
</feature>
<comment type="caution">
    <text evidence="4">The sequence shown here is derived from an EMBL/GenBank/DDBJ whole genome shotgun (WGS) entry which is preliminary data.</text>
</comment>
<evidence type="ECO:0000256" key="1">
    <source>
        <dbReference type="ARBA" id="ARBA00022729"/>
    </source>
</evidence>
<protein>
    <submittedName>
        <fullName evidence="4">Peptide ABC transporter substrate-binding protein</fullName>
    </submittedName>
</protein>
<feature type="compositionally biased region" description="Basic and acidic residues" evidence="2">
    <location>
        <begin position="23"/>
        <end position="35"/>
    </location>
</feature>
<keyword evidence="1" id="KW-0732">Signal</keyword>
<dbReference type="PANTHER" id="PTHR30290:SF38">
    <property type="entry name" value="D,D-DIPEPTIDE-BINDING PERIPLASMIC PROTEIN DDPA-RELATED"/>
    <property type="match status" value="1"/>
</dbReference>
<proteinExistence type="predicted"/>
<organism evidence="4 5">
    <name type="scientific">Micromonospora chalcea</name>
    <dbReference type="NCBI Taxonomy" id="1874"/>
    <lineage>
        <taxon>Bacteria</taxon>
        <taxon>Bacillati</taxon>
        <taxon>Actinomycetota</taxon>
        <taxon>Actinomycetes</taxon>
        <taxon>Micromonosporales</taxon>
        <taxon>Micromonosporaceae</taxon>
        <taxon>Micromonospora</taxon>
    </lineage>
</organism>
<accession>A0ABX9Y976</accession>
<dbReference type="SUPFAM" id="SSF53850">
    <property type="entry name" value="Periplasmic binding protein-like II"/>
    <property type="match status" value="1"/>
</dbReference>
<evidence type="ECO:0000313" key="5">
    <source>
        <dbReference type="Proteomes" id="UP000274694"/>
    </source>
</evidence>
<dbReference type="Pfam" id="PF00496">
    <property type="entry name" value="SBP_bac_5"/>
    <property type="match status" value="1"/>
</dbReference>
<feature type="region of interest" description="Disordered" evidence="2">
    <location>
        <begin position="1"/>
        <end position="37"/>
    </location>
</feature>
<sequence length="561" mass="59704">MTIAPARPPPNGPAAPGNPPGDPRSRSRSRAEGQERTIVSRLPRRRRLAVAASLLAATLVVGACSATGTGDPGATTGEIDPDAVLRVSASSPFQNLDPAQPAPGGYPYLTLIYDRLTMVDSTDQVVPGLAKKWTYAQDGSYLELALRDDVKFHDGTPFDANAVKVNIERGQTLPTSTIKQDLASITGVTVVDAHTVRLNLKPGTGAVLPSALATAAGMMVSPKAIADGVDLKRAPGKAGSGPYVVTEFIPNEKYVVKRAEGTYWDPNAGRLAGMEITRVPEGATRLNGVISGQTDLSFVSSANEITQARQLGEDGQLKVTTRPFRNVLGILLRANMGDLKDKRVREAIARSVDPAAIRALFADTCTPTRSIYPDSPWEDPAATYPYEFDLAKAKALISEVGGAKVSISFSAGTNTEQPATAIQAAMAQAGIDAKLNPTPNSETEARFIAGDFELEVSNTFNPRLDPAGTVDNYLIGNYKLATDPEVIGPIAAKAADPRSSVEERAKQYHQLWERLFSEAWFIPICNLTSATIASPKVVGAEQLPWTNLGLFDLRTVAMTKG</sequence>
<dbReference type="InterPro" id="IPR000914">
    <property type="entry name" value="SBP_5_dom"/>
</dbReference>
<dbReference type="PANTHER" id="PTHR30290">
    <property type="entry name" value="PERIPLASMIC BINDING COMPONENT OF ABC TRANSPORTER"/>
    <property type="match status" value="1"/>
</dbReference>
<dbReference type="Gene3D" id="3.10.105.10">
    <property type="entry name" value="Dipeptide-binding Protein, Domain 3"/>
    <property type="match status" value="1"/>
</dbReference>
<dbReference type="PIRSF" id="PIRSF002741">
    <property type="entry name" value="MppA"/>
    <property type="match status" value="1"/>
</dbReference>
<keyword evidence="5" id="KW-1185">Reference proteome</keyword>
<dbReference type="Proteomes" id="UP000274694">
    <property type="component" value="Unassembled WGS sequence"/>
</dbReference>
<feature type="compositionally biased region" description="Pro residues" evidence="2">
    <location>
        <begin position="1"/>
        <end position="22"/>
    </location>
</feature>
<gene>
    <name evidence="4" type="ORF">DLJ60_08370</name>
</gene>
<evidence type="ECO:0000256" key="2">
    <source>
        <dbReference type="SAM" id="MobiDB-lite"/>
    </source>
</evidence>
<dbReference type="InterPro" id="IPR039424">
    <property type="entry name" value="SBP_5"/>
</dbReference>
<dbReference type="Gene3D" id="3.40.190.10">
    <property type="entry name" value="Periplasmic binding protein-like II"/>
    <property type="match status" value="1"/>
</dbReference>